<dbReference type="AlphaFoldDB" id="A0AAE0E0M2"/>
<gene>
    <name evidence="1" type="ORF">Dsin_023181</name>
</gene>
<reference evidence="1" key="1">
    <citation type="journal article" date="2023" name="Plant J.">
        <title>Genome sequences and population genomics provide insights into the demographic history, inbreeding, and mutation load of two 'living fossil' tree species of Dipteronia.</title>
        <authorList>
            <person name="Feng Y."/>
            <person name="Comes H.P."/>
            <person name="Chen J."/>
            <person name="Zhu S."/>
            <person name="Lu R."/>
            <person name="Zhang X."/>
            <person name="Li P."/>
            <person name="Qiu J."/>
            <person name="Olsen K.M."/>
            <person name="Qiu Y."/>
        </authorList>
    </citation>
    <scope>NUCLEOTIDE SEQUENCE</scope>
    <source>
        <strain evidence="1">NBL</strain>
    </source>
</reference>
<accession>A0AAE0E0M2</accession>
<evidence type="ECO:0008006" key="3">
    <source>
        <dbReference type="Google" id="ProtNLM"/>
    </source>
</evidence>
<dbReference type="PANTHER" id="PTHR33710:SF64">
    <property type="entry name" value="ENDONUCLEASE_EXONUCLEASE_PHOSPHATASE DOMAIN-CONTAINING PROTEIN"/>
    <property type="match status" value="1"/>
</dbReference>
<dbReference type="EMBL" id="JANJYJ010000007">
    <property type="protein sequence ID" value="KAK3199766.1"/>
    <property type="molecule type" value="Genomic_DNA"/>
</dbReference>
<sequence>MNGVGVEANGSDGGVITLWNEDVFVVNSCIFNDRCIIVSGMLSSINMEVVFCNVYAANNEKERVELWRFILSGKVSLSRPWIIRGILTLFLIIVKEREVLGVEDESWARLDRFLCDPLFFSWFPQLVQKELGRSLSDHNPIFLGDSEVDWGPKPFWFLNGWLEDKALLEGVRNCWLSCQAGASAGLLLKNKIRAVRSHLKAYSKTNKLDGDMIKALEKELARIEGCDVASRWTVGLREQRSSCLVKLWKQIHLDEQK</sequence>
<dbReference type="InterPro" id="IPR036691">
    <property type="entry name" value="Endo/exonu/phosph_ase_sf"/>
</dbReference>
<comment type="caution">
    <text evidence="1">The sequence shown here is derived from an EMBL/GenBank/DDBJ whole genome shotgun (WGS) entry which is preliminary data.</text>
</comment>
<protein>
    <recommendedName>
        <fullName evidence="3">Reverse transcriptase</fullName>
    </recommendedName>
</protein>
<evidence type="ECO:0000313" key="2">
    <source>
        <dbReference type="Proteomes" id="UP001281410"/>
    </source>
</evidence>
<keyword evidence="2" id="KW-1185">Reference proteome</keyword>
<evidence type="ECO:0000313" key="1">
    <source>
        <dbReference type="EMBL" id="KAK3199766.1"/>
    </source>
</evidence>
<proteinExistence type="predicted"/>
<dbReference type="SUPFAM" id="SSF56219">
    <property type="entry name" value="DNase I-like"/>
    <property type="match status" value="1"/>
</dbReference>
<name>A0AAE0E0M2_9ROSI</name>
<dbReference type="PANTHER" id="PTHR33710">
    <property type="entry name" value="BNAC02G09200D PROTEIN"/>
    <property type="match status" value="1"/>
</dbReference>
<dbReference type="Proteomes" id="UP001281410">
    <property type="component" value="Unassembled WGS sequence"/>
</dbReference>
<organism evidence="1 2">
    <name type="scientific">Dipteronia sinensis</name>
    <dbReference type="NCBI Taxonomy" id="43782"/>
    <lineage>
        <taxon>Eukaryota</taxon>
        <taxon>Viridiplantae</taxon>
        <taxon>Streptophyta</taxon>
        <taxon>Embryophyta</taxon>
        <taxon>Tracheophyta</taxon>
        <taxon>Spermatophyta</taxon>
        <taxon>Magnoliopsida</taxon>
        <taxon>eudicotyledons</taxon>
        <taxon>Gunneridae</taxon>
        <taxon>Pentapetalae</taxon>
        <taxon>rosids</taxon>
        <taxon>malvids</taxon>
        <taxon>Sapindales</taxon>
        <taxon>Sapindaceae</taxon>
        <taxon>Hippocastanoideae</taxon>
        <taxon>Acereae</taxon>
        <taxon>Dipteronia</taxon>
    </lineage>
</organism>